<reference evidence="3" key="1">
    <citation type="submission" date="2016-10" db="EMBL/GenBank/DDBJ databases">
        <authorList>
            <person name="Varghese N."/>
            <person name="Submissions S."/>
        </authorList>
    </citation>
    <scope>NUCLEOTIDE SEQUENCE [LARGE SCALE GENOMIC DNA]</scope>
    <source>
        <strain evidence="3">CGMCC 1.6494</strain>
    </source>
</reference>
<dbReference type="Proteomes" id="UP000199677">
    <property type="component" value="Unassembled WGS sequence"/>
</dbReference>
<keyword evidence="1" id="KW-0812">Transmembrane</keyword>
<proteinExistence type="predicted"/>
<organism evidence="2 3">
    <name type="scientific">Vreelandella arcis</name>
    <dbReference type="NCBI Taxonomy" id="416873"/>
    <lineage>
        <taxon>Bacteria</taxon>
        <taxon>Pseudomonadati</taxon>
        <taxon>Pseudomonadota</taxon>
        <taxon>Gammaproteobacteria</taxon>
        <taxon>Oceanospirillales</taxon>
        <taxon>Halomonadaceae</taxon>
        <taxon>Vreelandella</taxon>
    </lineage>
</organism>
<protein>
    <submittedName>
        <fullName evidence="2">Uncharacterized protein</fullName>
    </submittedName>
</protein>
<dbReference type="AlphaFoldDB" id="A0A1G9XEI9"/>
<gene>
    <name evidence="2" type="ORF">SAMN04487951_101245</name>
</gene>
<keyword evidence="1" id="KW-1133">Transmembrane helix</keyword>
<name>A0A1G9XEI9_9GAMM</name>
<evidence type="ECO:0000313" key="3">
    <source>
        <dbReference type="Proteomes" id="UP000199677"/>
    </source>
</evidence>
<keyword evidence="1" id="KW-0472">Membrane</keyword>
<accession>A0A1G9XEI9</accession>
<keyword evidence="3" id="KW-1185">Reference proteome</keyword>
<evidence type="ECO:0000256" key="1">
    <source>
        <dbReference type="SAM" id="Phobius"/>
    </source>
</evidence>
<feature type="transmembrane region" description="Helical" evidence="1">
    <location>
        <begin position="21"/>
        <end position="41"/>
    </location>
</feature>
<evidence type="ECO:0000313" key="2">
    <source>
        <dbReference type="EMBL" id="SDM95154.1"/>
    </source>
</evidence>
<sequence length="46" mass="4939">MATSTLKPIMLPSAFFAAHRLLTNPMVWTCLVLVVAGLPLAKDVIS</sequence>
<dbReference type="EMBL" id="FNII01000001">
    <property type="protein sequence ID" value="SDM95154.1"/>
    <property type="molecule type" value="Genomic_DNA"/>
</dbReference>